<dbReference type="KEGG" id="sur:STAUR_2545"/>
<feature type="region of interest" description="Disordered" evidence="1">
    <location>
        <begin position="137"/>
        <end position="171"/>
    </location>
</feature>
<evidence type="ECO:0000313" key="5">
    <source>
        <dbReference type="Proteomes" id="UP000032702"/>
    </source>
</evidence>
<dbReference type="PATRIC" id="fig|378806.16.peg.5177"/>
<dbReference type="EMBL" id="AAMD01000065">
    <property type="protein sequence ID" value="EAU66085.1"/>
    <property type="molecule type" value="Genomic_DNA"/>
</dbReference>
<dbReference type="OrthoDB" id="5513421at2"/>
<dbReference type="Proteomes" id="UP000001351">
    <property type="component" value="Chromosome"/>
</dbReference>
<name>Q090A3_STIAD</name>
<dbReference type="HOGENOM" id="CLU_1371497_0_0_7"/>
<evidence type="ECO:0000313" key="3">
    <source>
        <dbReference type="EMBL" id="EAU66085.1"/>
    </source>
</evidence>
<evidence type="ECO:0000313" key="2">
    <source>
        <dbReference type="EMBL" id="ADO70349.1"/>
    </source>
</evidence>
<organism evidence="3 5">
    <name type="scientific">Stigmatella aurantiaca (strain DW4/3-1)</name>
    <dbReference type="NCBI Taxonomy" id="378806"/>
    <lineage>
        <taxon>Bacteria</taxon>
        <taxon>Pseudomonadati</taxon>
        <taxon>Myxococcota</taxon>
        <taxon>Myxococcia</taxon>
        <taxon>Myxococcales</taxon>
        <taxon>Cystobacterineae</taxon>
        <taxon>Archangiaceae</taxon>
        <taxon>Stigmatella</taxon>
    </lineage>
</organism>
<dbReference type="eggNOG" id="ENOG5031HJZ">
    <property type="taxonomic scope" value="Bacteria"/>
</dbReference>
<keyword evidence="4" id="KW-1185">Reference proteome</keyword>
<protein>
    <submittedName>
        <fullName evidence="2">Conserved uncharacterized protein</fullName>
    </submittedName>
</protein>
<evidence type="ECO:0000256" key="1">
    <source>
        <dbReference type="SAM" id="MobiDB-lite"/>
    </source>
</evidence>
<reference evidence="2 4" key="2">
    <citation type="journal article" date="2011" name="Mol. Biol. Evol.">
        <title>Comparative genomic analysis of fruiting body formation in Myxococcales.</title>
        <authorList>
            <person name="Huntley S."/>
            <person name="Hamann N."/>
            <person name="Wegener-Feldbrugge S."/>
            <person name="Treuner-Lange A."/>
            <person name="Kube M."/>
            <person name="Reinhardt R."/>
            <person name="Klages S."/>
            <person name="Muller R."/>
            <person name="Ronning C.M."/>
            <person name="Nierman W.C."/>
            <person name="Sogaard-Andersen L."/>
        </authorList>
    </citation>
    <scope>NUCLEOTIDE SEQUENCE [LARGE SCALE GENOMIC DNA]</scope>
    <source>
        <strain evidence="2 4">DW4/3-1</strain>
    </source>
</reference>
<evidence type="ECO:0000313" key="4">
    <source>
        <dbReference type="Proteomes" id="UP000001351"/>
    </source>
</evidence>
<proteinExistence type="predicted"/>
<dbReference type="Proteomes" id="UP000032702">
    <property type="component" value="Unassembled WGS sequence"/>
</dbReference>
<dbReference type="AlphaFoldDB" id="Q090A3"/>
<accession>Q090A3</accession>
<dbReference type="STRING" id="378806.STAUR_2545"/>
<feature type="compositionally biased region" description="Low complexity" evidence="1">
    <location>
        <begin position="139"/>
        <end position="150"/>
    </location>
</feature>
<reference evidence="3 5" key="1">
    <citation type="submission" date="2006-04" db="EMBL/GenBank/DDBJ databases">
        <authorList>
            <person name="Nierman W.C."/>
        </authorList>
    </citation>
    <scope>NUCLEOTIDE SEQUENCE [LARGE SCALE GENOMIC DNA]</scope>
    <source>
        <strain evidence="3 5">DW4/3-1</strain>
    </source>
</reference>
<dbReference type="EMBL" id="CP002271">
    <property type="protein sequence ID" value="ADO70349.1"/>
    <property type="molecule type" value="Genomic_DNA"/>
</dbReference>
<gene>
    <name evidence="2" type="ordered locus">STAUR_2545</name>
    <name evidence="3" type="ORF">STIAU_1441</name>
</gene>
<sequence length="247" mass="26538">MHNAALLLCAKIEKEIGQKDFLSRNGGMGCFLDVSADTRRRHPRMALTHLLQPTAAQQRPPGVTCEVYVRGEGKHCLHYRTGGGCALASISTCTEWLKVNRQARPHRDVAAPHAPVPPAKSATAAVDLFGHPLSEAGSKKLAPAPASKSAPPTPSPDVKELDAESPPSALRGLTDEDIASFRALNAEVCFRSETYGEVWLVPAYTGQARKELTPEHAATLVRVLSAFPGSRVMSFEKRPASADEVSQ</sequence>